<dbReference type="AlphaFoldDB" id="A0A6N2XVU4"/>
<proteinExistence type="predicted"/>
<dbReference type="Gene3D" id="3.40.50.720">
    <property type="entry name" value="NAD(P)-binding Rossmann-like Domain"/>
    <property type="match status" value="1"/>
</dbReference>
<protein>
    <submittedName>
        <fullName evidence="3">General stress protein 39</fullName>
        <ecNumber evidence="3">1.-.-.-</ecNumber>
    </submittedName>
</protein>
<feature type="transmembrane region" description="Helical" evidence="2">
    <location>
        <begin position="20"/>
        <end position="39"/>
    </location>
</feature>
<accession>A0A6N2XVU4</accession>
<dbReference type="PANTHER" id="PTHR43157">
    <property type="entry name" value="PHOSPHATIDYLINOSITOL-GLYCAN BIOSYNTHESIS CLASS F PROTEIN-RELATED"/>
    <property type="match status" value="1"/>
</dbReference>
<keyword evidence="2" id="KW-1133">Transmembrane helix</keyword>
<dbReference type="PANTHER" id="PTHR43157:SF31">
    <property type="entry name" value="PHOSPHATIDYLINOSITOL-GLYCAN BIOSYNTHESIS CLASS F PROTEIN"/>
    <property type="match status" value="1"/>
</dbReference>
<dbReference type="EMBL" id="CACRTK010000005">
    <property type="protein sequence ID" value="VYT57927.1"/>
    <property type="molecule type" value="Genomic_DNA"/>
</dbReference>
<keyword evidence="2" id="KW-0812">Transmembrane</keyword>
<dbReference type="PRINTS" id="PR00081">
    <property type="entry name" value="GDHRDH"/>
</dbReference>
<dbReference type="EC" id="1.-.-.-" evidence="3"/>
<evidence type="ECO:0000313" key="3">
    <source>
        <dbReference type="EMBL" id="VYT57927.1"/>
    </source>
</evidence>
<dbReference type="Pfam" id="PF00106">
    <property type="entry name" value="adh_short"/>
    <property type="match status" value="1"/>
</dbReference>
<sequence>MQKPKRHWSERDMPNLAGKVVVVTGGTSGVGLAMSAALLRHGAAVTIVGKNKSKGELAVVKLKQQTKRQAITFMAADLSEQQAVNRLANRLLQVLPRLDILINNAGVMMPAKRIVTADGVELTWAVNYFSGFMLTLRLAGLLEKAPSARVVNVASIAMGNPQLTFNQFDGRNYRPWHFYITSKLAQAMMAVKLNQLFKAAGHAVMVNASSPGLAATSLKVIQSKATAWPMRLAALSFRVLPWMRQSPQQAALPALYAATAPQAEGGVIYAPALWHGLRGYPGLSAWNQRPELHDQALLDRLYRASRQVTGI</sequence>
<dbReference type="GO" id="GO:0016491">
    <property type="term" value="F:oxidoreductase activity"/>
    <property type="evidence" value="ECO:0007669"/>
    <property type="project" value="UniProtKB-KW"/>
</dbReference>
<reference evidence="3" key="1">
    <citation type="submission" date="2019-11" db="EMBL/GenBank/DDBJ databases">
        <authorList>
            <person name="Feng L."/>
        </authorList>
    </citation>
    <scope>NUCLEOTIDE SEQUENCE</scope>
    <source>
        <strain evidence="3">LrhamnosusLFYP97</strain>
    </source>
</reference>
<dbReference type="InterPro" id="IPR036291">
    <property type="entry name" value="NAD(P)-bd_dom_sf"/>
</dbReference>
<name>A0A6N2XVU4_LACRH</name>
<dbReference type="SUPFAM" id="SSF51735">
    <property type="entry name" value="NAD(P)-binding Rossmann-fold domains"/>
    <property type="match status" value="1"/>
</dbReference>
<evidence type="ECO:0000256" key="2">
    <source>
        <dbReference type="SAM" id="Phobius"/>
    </source>
</evidence>
<evidence type="ECO:0000256" key="1">
    <source>
        <dbReference type="ARBA" id="ARBA00023002"/>
    </source>
</evidence>
<keyword evidence="2" id="KW-0472">Membrane</keyword>
<organism evidence="3">
    <name type="scientific">Lacticaseibacillus rhamnosus</name>
    <name type="common">Lactobacillus rhamnosus</name>
    <dbReference type="NCBI Taxonomy" id="47715"/>
    <lineage>
        <taxon>Bacteria</taxon>
        <taxon>Bacillati</taxon>
        <taxon>Bacillota</taxon>
        <taxon>Bacilli</taxon>
        <taxon>Lactobacillales</taxon>
        <taxon>Lactobacillaceae</taxon>
        <taxon>Lacticaseibacillus</taxon>
    </lineage>
</organism>
<dbReference type="InterPro" id="IPR002347">
    <property type="entry name" value="SDR_fam"/>
</dbReference>
<keyword evidence="1 3" id="KW-0560">Oxidoreductase</keyword>
<dbReference type="RefSeq" id="WP_014569538.1">
    <property type="nucleotide sequence ID" value="NZ_CACRTK010000005.1"/>
</dbReference>
<gene>
    <name evidence="3" type="primary">ydaD</name>
    <name evidence="3" type="ORF">LRLFYP97_00317</name>
</gene>